<name>A0A511D7N5_9PSEU</name>
<dbReference type="STRING" id="1123024.GCA_000423625_04293"/>
<feature type="region of interest" description="Disordered" evidence="1">
    <location>
        <begin position="604"/>
        <end position="630"/>
    </location>
</feature>
<sequence length="630" mass="67110">MVRVGPASVIDDAHLIAFVEKLAESGDATVTKAACAQIRQAIESGATPAGLRRLAEEIADSVGDASPRARPHTAADASLAAAVQANTLVVLDGFAPHGVAAAVADLLADGCRVVVTATDPDELVALRAALPVEVRDRCLDDLPALSPAEQRELRRLLATATASRQARRGEELPAPARLPGLDEIAELCRRAERGRTGTAIDLLPGLLAGLEPDRRAAVTEVARAAVRALRALGPRTEQAWTWRLLSDLVHSRHRPMFERLVEDVAQAVAAERAGTGPPITVIGPLPADSAALLRRYLAFLLAGGRPRTYFRSPEQRDVQPVLRQFLVDDVVPETVEQVRRALEHVELAERLRMIDASCREVGIPVPRNPDELAELAEGLTRVAAAARSVGALRHDVLFIHPNSPIPVPDVIVAEQIAADVVDYAEHGFPEQAARQLDRYADQLTGLAPAPAIAAEHTQAVEALRARDAAGYGAALDALAAARREQRDEQRCTELLGRLRVATPKLADLWESGSRSGRGGFGLVSFVAADRLLERLPEPDAADVVILLGAAEHGVDRLLLTAVAPRLVAAVGPGARSSRGPSLLSVLYRANALVVPADESDLSTTGQVLRLPTGGDSRPRKGDRRVRREGA</sequence>
<organism evidence="2 3">
    <name type="scientific">Pseudonocardia asaccharolytica DSM 44247 = NBRC 16224</name>
    <dbReference type="NCBI Taxonomy" id="1123024"/>
    <lineage>
        <taxon>Bacteria</taxon>
        <taxon>Bacillati</taxon>
        <taxon>Actinomycetota</taxon>
        <taxon>Actinomycetes</taxon>
        <taxon>Pseudonocardiales</taxon>
        <taxon>Pseudonocardiaceae</taxon>
        <taxon>Pseudonocardia</taxon>
    </lineage>
</organism>
<reference evidence="2 3" key="1">
    <citation type="submission" date="2019-07" db="EMBL/GenBank/DDBJ databases">
        <title>Whole genome shotgun sequence of Pseudonocardia asaccharolytica NBRC 16224.</title>
        <authorList>
            <person name="Hosoyama A."/>
            <person name="Uohara A."/>
            <person name="Ohji S."/>
            <person name="Ichikawa N."/>
        </authorList>
    </citation>
    <scope>NUCLEOTIDE SEQUENCE [LARGE SCALE GENOMIC DNA]</scope>
    <source>
        <strain evidence="2 3">NBRC 16224</strain>
    </source>
</reference>
<evidence type="ECO:0000313" key="2">
    <source>
        <dbReference type="EMBL" id="GEL19644.1"/>
    </source>
</evidence>
<protein>
    <submittedName>
        <fullName evidence="2">Uncharacterized protein</fullName>
    </submittedName>
</protein>
<evidence type="ECO:0000313" key="3">
    <source>
        <dbReference type="Proteomes" id="UP000321328"/>
    </source>
</evidence>
<proteinExistence type="predicted"/>
<comment type="caution">
    <text evidence="2">The sequence shown here is derived from an EMBL/GenBank/DDBJ whole genome shotgun (WGS) entry which is preliminary data.</text>
</comment>
<dbReference type="OrthoDB" id="3568353at2"/>
<evidence type="ECO:0000256" key="1">
    <source>
        <dbReference type="SAM" id="MobiDB-lite"/>
    </source>
</evidence>
<accession>A0A511D7N5</accession>
<dbReference type="RefSeq" id="WP_028932161.1">
    <property type="nucleotide sequence ID" value="NZ_BJVI01000042.1"/>
</dbReference>
<keyword evidence="3" id="KW-1185">Reference proteome</keyword>
<dbReference type="EMBL" id="BJVI01000042">
    <property type="protein sequence ID" value="GEL19644.1"/>
    <property type="molecule type" value="Genomic_DNA"/>
</dbReference>
<gene>
    <name evidence="2" type="ORF">PA7_34810</name>
</gene>
<dbReference type="AlphaFoldDB" id="A0A511D7N5"/>
<dbReference type="Proteomes" id="UP000321328">
    <property type="component" value="Unassembled WGS sequence"/>
</dbReference>